<evidence type="ECO:0000256" key="6">
    <source>
        <dbReference type="ARBA" id="ARBA00022679"/>
    </source>
</evidence>
<evidence type="ECO:0000256" key="7">
    <source>
        <dbReference type="ARBA" id="ARBA00022692"/>
    </source>
</evidence>
<evidence type="ECO:0000256" key="19">
    <source>
        <dbReference type="ARBA" id="ARBA00043231"/>
    </source>
</evidence>
<evidence type="ECO:0000256" key="20">
    <source>
        <dbReference type="SAM" id="Phobius"/>
    </source>
</evidence>
<feature type="transmembrane region" description="Helical" evidence="20">
    <location>
        <begin position="244"/>
        <end position="263"/>
    </location>
</feature>
<comment type="catalytic activity">
    <reaction evidence="1">
        <text>S-ubiquitinyl-[E2 ubiquitin-conjugating enzyme]-L-cysteine + [acceptor protein]-L-lysine = [E2 ubiquitin-conjugating enzyme]-L-cysteine + N(6)-ubiquitinyl-[acceptor protein]-L-lysine.</text>
        <dbReference type="EC" id="2.3.2.27"/>
    </reaction>
</comment>
<reference evidence="22" key="1">
    <citation type="submission" date="2021-01" db="UniProtKB">
        <authorList>
            <consortium name="EnsemblMetazoa"/>
        </authorList>
    </citation>
    <scope>IDENTIFICATION</scope>
</reference>
<keyword evidence="9" id="KW-0863">Zinc-finger</keyword>
<dbReference type="EnsemblMetazoa" id="XM_022813350">
    <property type="protein sequence ID" value="XP_022669085"/>
    <property type="gene ID" value="LOC111253637"/>
</dbReference>
<sequence length="299" mass="33936">MADDDRNRACWVCFATDEDDREAGWVQPCRCKGTTKWVHQQCLQRWIDEKQRGNQSQRVSCPQCNTEYLIFFPKYSTFVYVLDLVDRLLYRASPFLAAGVVLGSVYWTAVTYGAVTVMQVIGHREGLNVMEQADPLFLLVGLPTIPIMLVLGKMVRWDHYLLKLWWRHAGRLAGVKGIFSSLRGELPANTFVAPSEATLQLLERPLFGDALSATRVLVSALFLPTAATFVGRFCFTSVENQLHRTLLGGLAFILTKGAVKIYLKRQQYMRQLRRRVFNFGEACVELDEDDINSLGNDSN</sequence>
<evidence type="ECO:0000256" key="5">
    <source>
        <dbReference type="ARBA" id="ARBA00012483"/>
    </source>
</evidence>
<evidence type="ECO:0000256" key="13">
    <source>
        <dbReference type="ARBA" id="ARBA00022989"/>
    </source>
</evidence>
<accession>A0A7M7KQ78</accession>
<evidence type="ECO:0000256" key="12">
    <source>
        <dbReference type="ARBA" id="ARBA00022833"/>
    </source>
</evidence>
<dbReference type="InterPro" id="IPR011016">
    <property type="entry name" value="Znf_RING-CH"/>
</dbReference>
<dbReference type="InterPro" id="IPR013083">
    <property type="entry name" value="Znf_RING/FYVE/PHD"/>
</dbReference>
<proteinExistence type="predicted"/>
<keyword evidence="13 20" id="KW-1133">Transmembrane helix</keyword>
<dbReference type="GeneID" id="111253637"/>
<comment type="pathway">
    <text evidence="4">Protein modification; protein ubiquitination.</text>
</comment>
<feature type="transmembrane region" description="Helical" evidence="20">
    <location>
        <begin position="216"/>
        <end position="238"/>
    </location>
</feature>
<keyword evidence="8" id="KW-0479">Metal-binding</keyword>
<evidence type="ECO:0000256" key="17">
    <source>
        <dbReference type="ARBA" id="ARBA00043044"/>
    </source>
</evidence>
<feature type="domain" description="RING-CH-type" evidence="21">
    <location>
        <begin position="2"/>
        <end position="71"/>
    </location>
</feature>
<dbReference type="PROSITE" id="PS51292">
    <property type="entry name" value="ZF_RING_CH"/>
    <property type="match status" value="1"/>
</dbReference>
<evidence type="ECO:0000256" key="9">
    <source>
        <dbReference type="ARBA" id="ARBA00022771"/>
    </source>
</evidence>
<dbReference type="KEGG" id="vde:111253637"/>
<evidence type="ECO:0000313" key="22">
    <source>
        <dbReference type="EnsemblMetazoa" id="XP_022669085"/>
    </source>
</evidence>
<comment type="subcellular location">
    <subcellularLocation>
        <location evidence="2">Mitochondrion membrane</location>
        <topology evidence="2">Multi-pass membrane protein</topology>
    </subcellularLocation>
    <subcellularLocation>
        <location evidence="3">Mitochondrion outer membrane</location>
    </subcellularLocation>
</comment>
<evidence type="ECO:0000256" key="2">
    <source>
        <dbReference type="ARBA" id="ARBA00004225"/>
    </source>
</evidence>
<evidence type="ECO:0000256" key="16">
    <source>
        <dbReference type="ARBA" id="ARBA00040151"/>
    </source>
</evidence>
<feature type="transmembrane region" description="Helical" evidence="20">
    <location>
        <begin position="95"/>
        <end position="115"/>
    </location>
</feature>
<keyword evidence="6" id="KW-0808">Transferase</keyword>
<evidence type="ECO:0000256" key="8">
    <source>
        <dbReference type="ARBA" id="ARBA00022723"/>
    </source>
</evidence>
<name>A0A7M7KQ78_VARDE</name>
<dbReference type="OrthoDB" id="5817083at2759"/>
<evidence type="ECO:0000256" key="1">
    <source>
        <dbReference type="ARBA" id="ARBA00000900"/>
    </source>
</evidence>
<evidence type="ECO:0000256" key="14">
    <source>
        <dbReference type="ARBA" id="ARBA00023128"/>
    </source>
</evidence>
<evidence type="ECO:0000256" key="3">
    <source>
        <dbReference type="ARBA" id="ARBA00004294"/>
    </source>
</evidence>
<dbReference type="SUPFAM" id="SSF57850">
    <property type="entry name" value="RING/U-box"/>
    <property type="match status" value="1"/>
</dbReference>
<dbReference type="AlphaFoldDB" id="A0A7M7KQ78"/>
<keyword evidence="10" id="KW-0833">Ubl conjugation pathway</keyword>
<evidence type="ECO:0000256" key="10">
    <source>
        <dbReference type="ARBA" id="ARBA00022786"/>
    </source>
</evidence>
<dbReference type="CDD" id="cd16701">
    <property type="entry name" value="RING_CH-C4HC3_MARCH5"/>
    <property type="match status" value="1"/>
</dbReference>
<evidence type="ECO:0000256" key="15">
    <source>
        <dbReference type="ARBA" id="ARBA00023136"/>
    </source>
</evidence>
<keyword evidence="15 20" id="KW-0472">Membrane</keyword>
<evidence type="ECO:0000313" key="23">
    <source>
        <dbReference type="Proteomes" id="UP000594260"/>
    </source>
</evidence>
<keyword evidence="11" id="KW-1000">Mitochondrion outer membrane</keyword>
<keyword evidence="14" id="KW-0496">Mitochondrion</keyword>
<dbReference type="SMART" id="SM00744">
    <property type="entry name" value="RINGv"/>
    <property type="match status" value="1"/>
</dbReference>
<dbReference type="Pfam" id="PF12906">
    <property type="entry name" value="RINGv"/>
    <property type="match status" value="1"/>
</dbReference>
<dbReference type="Gene3D" id="3.30.40.10">
    <property type="entry name" value="Zinc/RING finger domain, C3HC4 (zinc finger)"/>
    <property type="match status" value="1"/>
</dbReference>
<keyword evidence="12" id="KW-0862">Zinc</keyword>
<dbReference type="GO" id="GO:0005741">
    <property type="term" value="C:mitochondrial outer membrane"/>
    <property type="evidence" value="ECO:0007669"/>
    <property type="project" value="UniProtKB-SubCell"/>
</dbReference>
<dbReference type="GO" id="GO:0008270">
    <property type="term" value="F:zinc ion binding"/>
    <property type="evidence" value="ECO:0007669"/>
    <property type="project" value="UniProtKB-KW"/>
</dbReference>
<dbReference type="InParanoid" id="A0A7M7KQ78"/>
<evidence type="ECO:0000256" key="18">
    <source>
        <dbReference type="ARBA" id="ARBA00043185"/>
    </source>
</evidence>
<feature type="transmembrane region" description="Helical" evidence="20">
    <location>
        <begin position="135"/>
        <end position="155"/>
    </location>
</feature>
<dbReference type="OMA" id="KRYCWVC"/>
<dbReference type="Proteomes" id="UP000594260">
    <property type="component" value="Unplaced"/>
</dbReference>
<keyword evidence="7 20" id="KW-0812">Transmembrane</keyword>
<dbReference type="FunFam" id="3.30.40.10:FF:000262">
    <property type="entry name" value="E3 ubiquitin-protein ligase MARCH5"/>
    <property type="match status" value="1"/>
</dbReference>
<protein>
    <recommendedName>
        <fullName evidence="16">E3 ubiquitin-protein ligase MARCHF5</fullName>
        <ecNumber evidence="5">2.3.2.27</ecNumber>
    </recommendedName>
    <alternativeName>
        <fullName evidence="18">Membrane-associated RING finger protein 5</fullName>
    </alternativeName>
    <alternativeName>
        <fullName evidence="17">Membrane-associated RING-CH protein V</fullName>
    </alternativeName>
    <alternativeName>
        <fullName evidence="19">RING-type E3 ubiquitin transferase MARCHF5</fullName>
    </alternativeName>
</protein>
<dbReference type="PANTHER" id="PTHR46283">
    <property type="entry name" value="E3 UBIQUITIN-PROTEIN LIGASE MARCH5"/>
    <property type="match status" value="1"/>
</dbReference>
<keyword evidence="23" id="KW-1185">Reference proteome</keyword>
<evidence type="ECO:0000256" key="4">
    <source>
        <dbReference type="ARBA" id="ARBA00004906"/>
    </source>
</evidence>
<dbReference type="FunCoup" id="A0A7M7KQ78">
    <property type="interactions" value="651"/>
</dbReference>
<dbReference type="RefSeq" id="XP_022669085.1">
    <property type="nucleotide sequence ID" value="XM_022813350.1"/>
</dbReference>
<evidence type="ECO:0000259" key="21">
    <source>
        <dbReference type="PROSITE" id="PS51292"/>
    </source>
</evidence>
<organism evidence="22 23">
    <name type="scientific">Varroa destructor</name>
    <name type="common">Honeybee mite</name>
    <dbReference type="NCBI Taxonomy" id="109461"/>
    <lineage>
        <taxon>Eukaryota</taxon>
        <taxon>Metazoa</taxon>
        <taxon>Ecdysozoa</taxon>
        <taxon>Arthropoda</taxon>
        <taxon>Chelicerata</taxon>
        <taxon>Arachnida</taxon>
        <taxon>Acari</taxon>
        <taxon>Parasitiformes</taxon>
        <taxon>Mesostigmata</taxon>
        <taxon>Gamasina</taxon>
        <taxon>Dermanyssoidea</taxon>
        <taxon>Varroidae</taxon>
        <taxon>Varroa</taxon>
    </lineage>
</organism>
<evidence type="ECO:0000256" key="11">
    <source>
        <dbReference type="ARBA" id="ARBA00022787"/>
    </source>
</evidence>
<dbReference type="EC" id="2.3.2.27" evidence="5"/>
<dbReference type="GO" id="GO:0061630">
    <property type="term" value="F:ubiquitin protein ligase activity"/>
    <property type="evidence" value="ECO:0007669"/>
    <property type="project" value="UniProtKB-EC"/>
</dbReference>